<comment type="caution">
    <text evidence="1">The sequence shown here is derived from an EMBL/GenBank/DDBJ whole genome shotgun (WGS) entry which is preliminary data.</text>
</comment>
<dbReference type="RefSeq" id="WP_201638464.1">
    <property type="nucleotide sequence ID" value="NZ_JAEQNB010000013.1"/>
</dbReference>
<evidence type="ECO:0008006" key="3">
    <source>
        <dbReference type="Google" id="ProtNLM"/>
    </source>
</evidence>
<evidence type="ECO:0000313" key="1">
    <source>
        <dbReference type="EMBL" id="MBL0389461.1"/>
    </source>
</evidence>
<gene>
    <name evidence="1" type="ORF">JJB07_23190</name>
</gene>
<proteinExistence type="predicted"/>
<dbReference type="EMBL" id="JAEQNB010000013">
    <property type="protein sequence ID" value="MBL0389461.1"/>
    <property type="molecule type" value="Genomic_DNA"/>
</dbReference>
<accession>A0ABS1JGR2</accession>
<sequence>MPKNFNQESDIQLIPYYEFNPKVHNIEYRYFETPEYQNALNHYYANLYSQQQEVAGDFRGQVPVEFDTRRPPYGGYGYHPYGFHPWGYGGYHPYGVGFHPWGYGYNPYGYGGYHGGYHKDGSSSR</sequence>
<reference evidence="1 2" key="1">
    <citation type="submission" date="2021-01" db="EMBL/GenBank/DDBJ databases">
        <title>Tumebacillus sp. strain ITR2 16S ribosomal RNA gene Genome sequencing and assembly.</title>
        <authorList>
            <person name="Kang M."/>
        </authorList>
    </citation>
    <scope>NUCLEOTIDE SEQUENCE [LARGE SCALE GENOMIC DNA]</scope>
    <source>
        <strain evidence="1 2">ITR2</strain>
    </source>
</reference>
<name>A0ABS1JGR2_9BACL</name>
<evidence type="ECO:0000313" key="2">
    <source>
        <dbReference type="Proteomes" id="UP000602284"/>
    </source>
</evidence>
<organism evidence="1 2">
    <name type="scientific">Tumebacillus amylolyticus</name>
    <dbReference type="NCBI Taxonomy" id="2801339"/>
    <lineage>
        <taxon>Bacteria</taxon>
        <taxon>Bacillati</taxon>
        <taxon>Bacillota</taxon>
        <taxon>Bacilli</taxon>
        <taxon>Bacillales</taxon>
        <taxon>Alicyclobacillaceae</taxon>
        <taxon>Tumebacillus</taxon>
    </lineage>
</organism>
<dbReference type="Proteomes" id="UP000602284">
    <property type="component" value="Unassembled WGS sequence"/>
</dbReference>
<protein>
    <recommendedName>
        <fullName evidence="3">Spore coat protein</fullName>
    </recommendedName>
</protein>
<keyword evidence="2" id="KW-1185">Reference proteome</keyword>